<feature type="non-terminal residue" evidence="10">
    <location>
        <position position="391"/>
    </location>
</feature>
<evidence type="ECO:0000256" key="4">
    <source>
        <dbReference type="ARBA" id="ARBA00022448"/>
    </source>
</evidence>
<dbReference type="GO" id="GO:0005737">
    <property type="term" value="C:cytoplasm"/>
    <property type="evidence" value="ECO:0007669"/>
    <property type="project" value="UniProtKB-SubCell"/>
</dbReference>
<dbReference type="GO" id="GO:0006611">
    <property type="term" value="P:protein export from nucleus"/>
    <property type="evidence" value="ECO:0007669"/>
    <property type="project" value="TreeGrafter"/>
</dbReference>
<dbReference type="InterPro" id="IPR016024">
    <property type="entry name" value="ARM-type_fold"/>
</dbReference>
<dbReference type="InterPro" id="IPR011989">
    <property type="entry name" value="ARM-like"/>
</dbReference>
<evidence type="ECO:0000256" key="8">
    <source>
        <dbReference type="ARBA" id="ARBA00040444"/>
    </source>
</evidence>
<dbReference type="InterPro" id="IPR044189">
    <property type="entry name" value="XPO4/7-like"/>
</dbReference>
<evidence type="ECO:0000256" key="7">
    <source>
        <dbReference type="ARBA" id="ARBA00023242"/>
    </source>
</evidence>
<dbReference type="GO" id="GO:0031267">
    <property type="term" value="F:small GTPase binding"/>
    <property type="evidence" value="ECO:0007669"/>
    <property type="project" value="InterPro"/>
</dbReference>
<evidence type="ECO:0000256" key="3">
    <source>
        <dbReference type="ARBA" id="ARBA00009466"/>
    </source>
</evidence>
<keyword evidence="11" id="KW-1185">Reference proteome</keyword>
<evidence type="ECO:0000313" key="10">
    <source>
        <dbReference type="EMBL" id="KAJ6645630.1"/>
    </source>
</evidence>
<sequence length="391" mass="45391">MNVSIADLENAANLFMGAPGDTNAEQRRAAETVIMNFRKTKSPYQLCQEVLEKTQVDILRFEAADMIKQAIVVEWESLEEQYKLSLRQYLLNYILNRNVPPFVREKILQCVAIMIKRSGILDDGVERGFILDEAQKMISSGDTSQQYLACRIIYNIMQEYSTIIKSVSDDTGLTFSEHFKAKKQFEFVDLRKIFVMIFEALIAIMKEFDVTNPSHVHLLLEYFTIQEQILMWGYVSTLLSKRLVGIFETINKTDQCPSLRLTYNWERIILDPRVVEVFFGIYWKVRDIPQIQPKSLTCIVQLSTLNGPVLNNQESKLKYVTNFLTHFLQLTSSVQIRSNEANGFATVLRRILLYNLPNIFKDISDELRTLLLQQMFYLACNFVEASIYEDK</sequence>
<organism evidence="10 11">
    <name type="scientific">Pseudolycoriella hygida</name>
    <dbReference type="NCBI Taxonomy" id="35572"/>
    <lineage>
        <taxon>Eukaryota</taxon>
        <taxon>Metazoa</taxon>
        <taxon>Ecdysozoa</taxon>
        <taxon>Arthropoda</taxon>
        <taxon>Hexapoda</taxon>
        <taxon>Insecta</taxon>
        <taxon>Pterygota</taxon>
        <taxon>Neoptera</taxon>
        <taxon>Endopterygota</taxon>
        <taxon>Diptera</taxon>
        <taxon>Nematocera</taxon>
        <taxon>Sciaroidea</taxon>
        <taxon>Sciaridae</taxon>
        <taxon>Pseudolycoriella</taxon>
    </lineage>
</organism>
<comment type="subcellular location">
    <subcellularLocation>
        <location evidence="2">Cytoplasm</location>
    </subcellularLocation>
    <subcellularLocation>
        <location evidence="1">Nucleus</location>
    </subcellularLocation>
</comment>
<gene>
    <name evidence="10" type="primary">xpo4</name>
    <name evidence="10" type="ORF">Bhyg_00837</name>
</gene>
<dbReference type="Proteomes" id="UP001151699">
    <property type="component" value="Chromosome A"/>
</dbReference>
<evidence type="ECO:0000259" key="9">
    <source>
        <dbReference type="PROSITE" id="PS50166"/>
    </source>
</evidence>
<protein>
    <recommendedName>
        <fullName evidence="8">Exportin-4</fullName>
    </recommendedName>
</protein>
<dbReference type="SUPFAM" id="SSF48371">
    <property type="entry name" value="ARM repeat"/>
    <property type="match status" value="1"/>
</dbReference>
<name>A0A9Q0N8E6_9DIPT</name>
<accession>A0A9Q0N8E6</accession>
<keyword evidence="4" id="KW-0813">Transport</keyword>
<dbReference type="OrthoDB" id="5548448at2759"/>
<dbReference type="PANTHER" id="PTHR12596">
    <property type="entry name" value="EXPORTIN 4,7-RELATED"/>
    <property type="match status" value="1"/>
</dbReference>
<dbReference type="AlphaFoldDB" id="A0A9Q0N8E6"/>
<dbReference type="PANTHER" id="PTHR12596:SF1">
    <property type="entry name" value="EXPORTIN-4"/>
    <property type="match status" value="1"/>
</dbReference>
<dbReference type="GO" id="GO:0005049">
    <property type="term" value="F:nuclear export signal receptor activity"/>
    <property type="evidence" value="ECO:0007669"/>
    <property type="project" value="InterPro"/>
</dbReference>
<dbReference type="EMBL" id="WJQU01000001">
    <property type="protein sequence ID" value="KAJ6645630.1"/>
    <property type="molecule type" value="Genomic_DNA"/>
</dbReference>
<comment type="caution">
    <text evidence="10">The sequence shown here is derived from an EMBL/GenBank/DDBJ whole genome shotgun (WGS) entry which is preliminary data.</text>
</comment>
<keyword evidence="7" id="KW-0539">Nucleus</keyword>
<dbReference type="Pfam" id="PF03810">
    <property type="entry name" value="IBN_N"/>
    <property type="match status" value="1"/>
</dbReference>
<reference evidence="10" key="1">
    <citation type="submission" date="2022-07" db="EMBL/GenBank/DDBJ databases">
        <authorList>
            <person name="Trinca V."/>
            <person name="Uliana J.V.C."/>
            <person name="Torres T.T."/>
            <person name="Ward R.J."/>
            <person name="Monesi N."/>
        </authorList>
    </citation>
    <scope>NUCLEOTIDE SEQUENCE</scope>
    <source>
        <strain evidence="10">HSMRA1968</strain>
        <tissue evidence="10">Whole embryos</tissue>
    </source>
</reference>
<dbReference type="Gene3D" id="1.25.10.10">
    <property type="entry name" value="Leucine-rich Repeat Variant"/>
    <property type="match status" value="1"/>
</dbReference>
<evidence type="ECO:0000256" key="5">
    <source>
        <dbReference type="ARBA" id="ARBA00022490"/>
    </source>
</evidence>
<dbReference type="PROSITE" id="PS50166">
    <property type="entry name" value="IMPORTIN_B_NT"/>
    <property type="match status" value="1"/>
</dbReference>
<feature type="domain" description="Importin N-terminal" evidence="9">
    <location>
        <begin position="30"/>
        <end position="96"/>
    </location>
</feature>
<dbReference type="InterPro" id="IPR001494">
    <property type="entry name" value="Importin-beta_N"/>
</dbReference>
<keyword evidence="5" id="KW-0963">Cytoplasm</keyword>
<keyword evidence="6" id="KW-0653">Protein transport</keyword>
<evidence type="ECO:0000313" key="11">
    <source>
        <dbReference type="Proteomes" id="UP001151699"/>
    </source>
</evidence>
<dbReference type="GO" id="GO:0005643">
    <property type="term" value="C:nuclear pore"/>
    <property type="evidence" value="ECO:0007669"/>
    <property type="project" value="TreeGrafter"/>
</dbReference>
<evidence type="ECO:0000256" key="6">
    <source>
        <dbReference type="ARBA" id="ARBA00022927"/>
    </source>
</evidence>
<proteinExistence type="inferred from homology"/>
<evidence type="ECO:0000256" key="2">
    <source>
        <dbReference type="ARBA" id="ARBA00004496"/>
    </source>
</evidence>
<comment type="similarity">
    <text evidence="3">Belongs to the exportin family.</text>
</comment>
<evidence type="ECO:0000256" key="1">
    <source>
        <dbReference type="ARBA" id="ARBA00004123"/>
    </source>
</evidence>